<accession>A0A1X6PBR8</accession>
<organism evidence="2 3">
    <name type="scientific">Porphyra umbilicalis</name>
    <name type="common">Purple laver</name>
    <name type="synonym">Red alga</name>
    <dbReference type="NCBI Taxonomy" id="2786"/>
    <lineage>
        <taxon>Eukaryota</taxon>
        <taxon>Rhodophyta</taxon>
        <taxon>Bangiophyceae</taxon>
        <taxon>Bangiales</taxon>
        <taxon>Bangiaceae</taxon>
        <taxon>Porphyra</taxon>
    </lineage>
</organism>
<keyword evidence="3" id="KW-1185">Reference proteome</keyword>
<reference evidence="2 3" key="1">
    <citation type="submission" date="2017-03" db="EMBL/GenBank/DDBJ databases">
        <title>WGS assembly of Porphyra umbilicalis.</title>
        <authorList>
            <person name="Brawley S.H."/>
            <person name="Blouin N.A."/>
            <person name="Ficko-Blean E."/>
            <person name="Wheeler G.L."/>
            <person name="Lohr M."/>
            <person name="Goodson H.V."/>
            <person name="Jenkins J.W."/>
            <person name="Blaby-Haas C.E."/>
            <person name="Helliwell K.E."/>
            <person name="Chan C."/>
            <person name="Marriage T."/>
            <person name="Bhattacharya D."/>
            <person name="Klein A.S."/>
            <person name="Badis Y."/>
            <person name="Brodie J."/>
            <person name="Cao Y."/>
            <person name="Collen J."/>
            <person name="Dittami S.M."/>
            <person name="Gachon C.M."/>
            <person name="Green B.R."/>
            <person name="Karpowicz S."/>
            <person name="Kim J.W."/>
            <person name="Kudahl U."/>
            <person name="Lin S."/>
            <person name="Michel G."/>
            <person name="Mittag M."/>
            <person name="Olson B.J."/>
            <person name="Pangilinan J."/>
            <person name="Peng Y."/>
            <person name="Qiu H."/>
            <person name="Shu S."/>
            <person name="Singer J.T."/>
            <person name="Smith A.G."/>
            <person name="Sprecher B.N."/>
            <person name="Wagner V."/>
            <person name="Wang W."/>
            <person name="Wang Z.-Y."/>
            <person name="Yan J."/>
            <person name="Yarish C."/>
            <person name="Zoeuner-Riek S."/>
            <person name="Zhuang Y."/>
            <person name="Zou Y."/>
            <person name="Lindquist E.A."/>
            <person name="Grimwood J."/>
            <person name="Barry K."/>
            <person name="Rokhsar D.S."/>
            <person name="Schmutz J."/>
            <person name="Stiller J.W."/>
            <person name="Grossman A.R."/>
            <person name="Prochnik S.E."/>
        </authorList>
    </citation>
    <scope>NUCLEOTIDE SEQUENCE [LARGE SCALE GENOMIC DNA]</scope>
    <source>
        <strain evidence="2">4086291</strain>
    </source>
</reference>
<proteinExistence type="predicted"/>
<dbReference type="AlphaFoldDB" id="A0A1X6PBR8"/>
<evidence type="ECO:0000313" key="3">
    <source>
        <dbReference type="Proteomes" id="UP000218209"/>
    </source>
</evidence>
<gene>
    <name evidence="2" type="ORF">BU14_0112s0030</name>
</gene>
<evidence type="ECO:0000256" key="1">
    <source>
        <dbReference type="SAM" id="MobiDB-lite"/>
    </source>
</evidence>
<protein>
    <submittedName>
        <fullName evidence="2">Uncharacterized protein</fullName>
    </submittedName>
</protein>
<sequence length="168" mass="17363">MRTPTGRGRRPRARGGVGGGTAPRVTRSGWAPAGVGARGCGYRWRSVSRRRTRVGGVCTGAVCGHEKTNRGGFLPLCRRTRGAGGPLLGRVGTAGALGWRHRGCLPPAAEGQRVGVICGGMAPAACKHPTGCVGRRTVSPAVRNHPTDNGGGELHVRGTMTMLPTPNE</sequence>
<feature type="region of interest" description="Disordered" evidence="1">
    <location>
        <begin position="1"/>
        <end position="30"/>
    </location>
</feature>
<dbReference type="EMBL" id="KV918815">
    <property type="protein sequence ID" value="OSX78331.1"/>
    <property type="molecule type" value="Genomic_DNA"/>
</dbReference>
<feature type="region of interest" description="Disordered" evidence="1">
    <location>
        <begin position="138"/>
        <end position="168"/>
    </location>
</feature>
<name>A0A1X6PBR8_PORUM</name>
<dbReference type="Proteomes" id="UP000218209">
    <property type="component" value="Unassembled WGS sequence"/>
</dbReference>
<evidence type="ECO:0000313" key="2">
    <source>
        <dbReference type="EMBL" id="OSX78331.1"/>
    </source>
</evidence>